<gene>
    <name evidence="1" type="ORF">LGH70_07775</name>
</gene>
<evidence type="ECO:0000313" key="1">
    <source>
        <dbReference type="EMBL" id="MCB2377475.1"/>
    </source>
</evidence>
<dbReference type="RefSeq" id="WP_226184453.1">
    <property type="nucleotide sequence ID" value="NZ_JAJADQ010000003.1"/>
</dbReference>
<name>A0ABS8AAP5_9BACT</name>
<sequence length="340" mass="36171">MTSLVFFLRTPRVAVSTLGLLVGTLSFSGCTGNESFQETPLPAGPDLVTFTKENLYPEGVEYDTNGRRFLVSSLTTGSIGQIAENGTYAPFITDGSLVSSTGLQIDALRNRLLVAVADPGYNTAKTSAATRGKLAGVASFDGLGKFLGYVDLGKLRPDLSHFANDMAVDQAGNVYVTDSFAPIIYKIDALGAASVFVEDARLGAPAGQFGLNGIELHPDGYLLVAKSDDGSLFKVPIANPSSLTKVTTTQDLKGIDGLVLVETNRLYAVTNAQSKVYNLTTATNWSEATVAGTFTTEAQYPTTLTRRSATETYVLYSRINELQTPTTPPASQFSIAKLKF</sequence>
<organism evidence="1 2">
    <name type="scientific">Hymenobacter nitidus</name>
    <dbReference type="NCBI Taxonomy" id="2880929"/>
    <lineage>
        <taxon>Bacteria</taxon>
        <taxon>Pseudomonadati</taxon>
        <taxon>Bacteroidota</taxon>
        <taxon>Cytophagia</taxon>
        <taxon>Cytophagales</taxon>
        <taxon>Hymenobacteraceae</taxon>
        <taxon>Hymenobacter</taxon>
    </lineage>
</organism>
<dbReference type="Gene3D" id="2.120.10.30">
    <property type="entry name" value="TolB, C-terminal domain"/>
    <property type="match status" value="1"/>
</dbReference>
<dbReference type="Proteomes" id="UP001165297">
    <property type="component" value="Unassembled WGS sequence"/>
</dbReference>
<accession>A0ABS8AAP5</accession>
<dbReference type="InterPro" id="IPR011042">
    <property type="entry name" value="6-blade_b-propeller_TolB-like"/>
</dbReference>
<dbReference type="PANTHER" id="PTHR31460:SF3">
    <property type="entry name" value="MESOCENTIN"/>
    <property type="match status" value="1"/>
</dbReference>
<dbReference type="InterPro" id="IPR053224">
    <property type="entry name" value="Sensory_adhesion_molecule"/>
</dbReference>
<keyword evidence="2" id="KW-1185">Reference proteome</keyword>
<dbReference type="EMBL" id="JAJADQ010000003">
    <property type="protein sequence ID" value="MCB2377475.1"/>
    <property type="molecule type" value="Genomic_DNA"/>
</dbReference>
<evidence type="ECO:0008006" key="3">
    <source>
        <dbReference type="Google" id="ProtNLM"/>
    </source>
</evidence>
<protein>
    <recommendedName>
        <fullName evidence="3">Gluconolaconase</fullName>
    </recommendedName>
</protein>
<evidence type="ECO:0000313" key="2">
    <source>
        <dbReference type="Proteomes" id="UP001165297"/>
    </source>
</evidence>
<reference evidence="1" key="1">
    <citation type="submission" date="2021-10" db="EMBL/GenBank/DDBJ databases">
        <authorList>
            <person name="Dean J.D."/>
            <person name="Kim M.K."/>
            <person name="Newey C.N."/>
            <person name="Stoker T.S."/>
            <person name="Thompson D.W."/>
            <person name="Grose J.H."/>
        </authorList>
    </citation>
    <scope>NUCLEOTIDE SEQUENCE</scope>
    <source>
        <strain evidence="1">BT635</strain>
    </source>
</reference>
<proteinExistence type="predicted"/>
<dbReference type="PANTHER" id="PTHR31460">
    <property type="match status" value="1"/>
</dbReference>
<dbReference type="SUPFAM" id="SSF63829">
    <property type="entry name" value="Calcium-dependent phosphotriesterase"/>
    <property type="match status" value="1"/>
</dbReference>
<comment type="caution">
    <text evidence="1">The sequence shown here is derived from an EMBL/GenBank/DDBJ whole genome shotgun (WGS) entry which is preliminary data.</text>
</comment>